<evidence type="ECO:0000313" key="7">
    <source>
        <dbReference type="Proteomes" id="UP001178507"/>
    </source>
</evidence>
<dbReference type="Proteomes" id="UP001178507">
    <property type="component" value="Unassembled WGS sequence"/>
</dbReference>
<gene>
    <name evidence="6" type="ORF">EVOR1521_LOCUS27226</name>
</gene>
<name>A0AA36JGB8_9DINO</name>
<keyword evidence="7" id="KW-1185">Reference proteome</keyword>
<dbReference type="PANTHER" id="PTHR22870">
    <property type="entry name" value="REGULATOR OF CHROMOSOME CONDENSATION"/>
    <property type="match status" value="1"/>
</dbReference>
<dbReference type="PROSITE" id="PS50012">
    <property type="entry name" value="RCC1_3"/>
    <property type="match status" value="1"/>
</dbReference>
<keyword evidence="4" id="KW-0472">Membrane</keyword>
<proteinExistence type="predicted"/>
<dbReference type="PROSITE" id="PS00626">
    <property type="entry name" value="RCC1_2"/>
    <property type="match status" value="1"/>
</dbReference>
<organism evidence="6 7">
    <name type="scientific">Effrenium voratum</name>
    <dbReference type="NCBI Taxonomy" id="2562239"/>
    <lineage>
        <taxon>Eukaryota</taxon>
        <taxon>Sar</taxon>
        <taxon>Alveolata</taxon>
        <taxon>Dinophyceae</taxon>
        <taxon>Suessiales</taxon>
        <taxon>Symbiodiniaceae</taxon>
        <taxon>Effrenium</taxon>
    </lineage>
</organism>
<evidence type="ECO:0000259" key="5">
    <source>
        <dbReference type="PROSITE" id="PS50948"/>
    </source>
</evidence>
<sequence>MAVALGLMHSVTKSVKGQLYTWGKGPATGFDGQDVITTPRQVKLESRDPVHQIAAGPLHTVVLMQNGGIIYFGSGTEGRLPYRNILDGSFEDVGLPTPLKPPDMKIKGWAEKRVQAAQKESGKESYWPSRLCCGSSSSAVLTGQLGWWGELRSRAVARAFLVLRILLVLLQCRLALPQALSMVIEGDTYVDIYHNGVFVASDISATQIPLNGVRRTLAEGADAKVVVFPLGLEQGDLVSLRVLTSRAAAVNVTDALGRTSEYPAPAGVILADQNGMMSSSEWKCSTQEKADDNERTPFFYPEFNDSHWPYAYEQPDDCCPWRDTREIWTRVNSQWIGPSPSTYAGNVSGPRQFNCRYRVPGYDTATNLPLAENAKADAFAPVVNITEVALSMSISKVVFNVDRLATVYCGVIDARYQLRPPTHLELKRWGMAMANAVGEEFLFALVGEEFSSSELNATVLARLSVEDLEECEQHCLARPLCTALEYYVAGVHPQSGTNCKLIEGDFDTEDRLTESPIASFTQKFKYLSKPQHTLTMGGRLFPGTVYNVFCSTEDPANGKHSNYTAVSGTLITQRSEGCFNCGLTLPPSVSVLGGWTGQTNVGIVATASQAGRVYCAAFMANATHPPVISVDTVRERNLFSYLTVTGFSVSIIIADLTESTEYQIACAAESDGGTVSTQAQLEVTRRSFLTQAEENIISSMRITRAPGVIGDEITANAQLTAIGYLWCQVFLTSTLRELGVPQREILTAGDSLKVARIQDLTAVVFPELDQNSSYDVWCTAEYNDFRDDQAGQDLLTPFPKSTVIRIDSSYYVAHVLVYVTKGPAEIFCQAYPWALRPFTERPGIPTTEQLQASPYTTIYQQVLSGMVVIELENLVPGRHYDVYCYSETYVPPSSSGIDTAPRFGMDADAILETRHLLITQGPFFDDLGWFCVSGRPCNVTDLLGFHLSENDQLFVRSDGCPLRCRCNGVADDYGKGAMCSEISQDPTVQVCTYKASVGLGHRVVGFPSGGVATPYGGLGRDFAWQEPVIAFGGTYDLCWCNGTESESGCAHEADFAVRLGPLHFGGPSELQASAESICRAGLPCSVPFTGQAIQNGSRLVVLPEDPLGCLWRRKSQADPQGLLDFPNVGVSETFDQAVDMYHFHGEPLIVAGGRYNLCWCGPPPQGITRVPGKDYRQPDGIIPPPCPAVRAEDGGAFLSPGGKLVVVGPAGQPDSSCRLGVDCVVPRVLGEGLQGSDRVAALPSCGQAARPPLGWAQGAEVMGPGWTDAGWMTHGPYLPQELLSAFGAPGVAPTGTGNASDRGVYGFPNMGLSVASSKVGYVSWEGPVWAFAGTYLLCWCGADATTVGCKSPADYLVPIGRLIVTGPAVLPLAAQQFRCVRMRQCEIAHVEGTLPPASQLGVAEMECGTAAPVGMPRNGQSLPSADGHHFQWGSERVISNPGRYRLCWCSDGSDCTLPSQYLSYAGILQIKWPTYSPERFFCELGQLCNISGIEGEGLGNNDKVMLLTKCGEGIPESATFLEGAMSVATFHDGTTFLLPASAQSVSYQVCWCPEENTCMQARDFSLALGRLDFGGPVPEVVYRCFEWEPCEIPELDGSSLQDGDRLLVVPDGTSCREMAPGTFQDGIPNSAVTEPATENGTRFTWGDGLVRAAPGHYALCWCSNCSENGPFPTPAGVLRVGSSKEFQFLELPRDRPERGADTQLSWLLAIPLPALFFGAICLGITRLHSRKARAEPEAPSVDGVVEYVDPQRQRTIIALEAREVAETRDNISKLVAQGGKEKFSVLALFGLFRTHFEALLERKAKKAWDKPMPRRLERQGTGLSTVSEVSHVSSLPMEPQMTEYSFGSNRDRPPTTHIPQPPRLDIRSFRSPTAIPGLVDIDIEVEEA</sequence>
<dbReference type="InterPro" id="IPR009091">
    <property type="entry name" value="RCC1/BLIP-II"/>
</dbReference>
<dbReference type="EMBL" id="CAUJNA010003558">
    <property type="protein sequence ID" value="CAJ1404850.1"/>
    <property type="molecule type" value="Genomic_DNA"/>
</dbReference>
<dbReference type="InterPro" id="IPR000408">
    <property type="entry name" value="Reg_chr_condens"/>
</dbReference>
<dbReference type="Gene3D" id="2.130.10.30">
    <property type="entry name" value="Regulator of chromosome condensation 1/beta-lactamase-inhibitor protein II"/>
    <property type="match status" value="1"/>
</dbReference>
<evidence type="ECO:0000256" key="1">
    <source>
        <dbReference type="ARBA" id="ARBA00022737"/>
    </source>
</evidence>
<evidence type="ECO:0000313" key="6">
    <source>
        <dbReference type="EMBL" id="CAJ1404850.1"/>
    </source>
</evidence>
<evidence type="ECO:0000256" key="2">
    <source>
        <dbReference type="PROSITE-ProRule" id="PRU00235"/>
    </source>
</evidence>
<feature type="domain" description="Apple" evidence="5">
    <location>
        <begin position="446"/>
        <end position="525"/>
    </location>
</feature>
<dbReference type="PROSITE" id="PS50948">
    <property type="entry name" value="PAN"/>
    <property type="match status" value="1"/>
</dbReference>
<comment type="caution">
    <text evidence="6">The sequence shown here is derived from an EMBL/GenBank/DDBJ whole genome shotgun (WGS) entry which is preliminary data.</text>
</comment>
<keyword evidence="4" id="KW-1133">Transmembrane helix</keyword>
<keyword evidence="4" id="KW-0812">Transmembrane</keyword>
<accession>A0AA36JGB8</accession>
<feature type="region of interest" description="Disordered" evidence="3">
    <location>
        <begin position="1843"/>
        <end position="1869"/>
    </location>
</feature>
<dbReference type="InterPro" id="IPR003609">
    <property type="entry name" value="Pan_app"/>
</dbReference>
<evidence type="ECO:0000256" key="4">
    <source>
        <dbReference type="SAM" id="Phobius"/>
    </source>
</evidence>
<reference evidence="6" key="1">
    <citation type="submission" date="2023-08" db="EMBL/GenBank/DDBJ databases">
        <authorList>
            <person name="Chen Y."/>
            <person name="Shah S."/>
            <person name="Dougan E. K."/>
            <person name="Thang M."/>
            <person name="Chan C."/>
        </authorList>
    </citation>
    <scope>NUCLEOTIDE SEQUENCE</scope>
</reference>
<dbReference type="SUPFAM" id="SSF50985">
    <property type="entry name" value="RCC1/BLIP-II"/>
    <property type="match status" value="1"/>
</dbReference>
<evidence type="ECO:0000256" key="3">
    <source>
        <dbReference type="SAM" id="MobiDB-lite"/>
    </source>
</evidence>
<feature type="transmembrane region" description="Helical" evidence="4">
    <location>
        <begin position="1704"/>
        <end position="1724"/>
    </location>
</feature>
<feature type="repeat" description="RCC1" evidence="2">
    <location>
        <begin position="17"/>
        <end position="66"/>
    </location>
</feature>
<dbReference type="PANTHER" id="PTHR22870:SF466">
    <property type="entry name" value="ANKYRIN REPEAT-CONTAINING PROTEIN"/>
    <property type="match status" value="1"/>
</dbReference>
<keyword evidence="1" id="KW-0677">Repeat</keyword>
<dbReference type="InterPro" id="IPR051210">
    <property type="entry name" value="Ub_ligase/GEF_domain"/>
</dbReference>
<protein>
    <recommendedName>
        <fullName evidence="5">Apple domain-containing protein</fullName>
    </recommendedName>
</protein>